<dbReference type="FunFam" id="3.30.200.20:FF:000001">
    <property type="entry name" value="Ephrin type-A receptor 5"/>
    <property type="match status" value="1"/>
</dbReference>
<dbReference type="FunFam" id="2.60.40.10:FF:000059">
    <property type="entry name" value="Ephrin type-A receptor 6"/>
    <property type="match status" value="1"/>
</dbReference>
<evidence type="ECO:0000259" key="28">
    <source>
        <dbReference type="PROSITE" id="PS50853"/>
    </source>
</evidence>
<dbReference type="SUPFAM" id="SSF47769">
    <property type="entry name" value="SAM/Pointed domain"/>
    <property type="match status" value="1"/>
</dbReference>
<protein>
    <recommendedName>
        <fullName evidence="2">receptor protein-tyrosine kinase</fullName>
        <ecNumber evidence="2">2.7.10.1</ecNumber>
    </recommendedName>
</protein>
<dbReference type="InterPro" id="IPR017441">
    <property type="entry name" value="Protein_kinase_ATP_BS"/>
</dbReference>
<evidence type="ECO:0000259" key="29">
    <source>
        <dbReference type="PROSITE" id="PS51550"/>
    </source>
</evidence>
<dbReference type="PRINTS" id="PR00109">
    <property type="entry name" value="TYRKINASE"/>
</dbReference>
<keyword evidence="13" id="KW-0832">Ubl conjugation</keyword>
<keyword evidence="7 25" id="KW-0812">Transmembrane</keyword>
<dbReference type="PIRSF" id="PIRSF000666">
    <property type="entry name" value="TyrPK_ephrin_receptor"/>
    <property type="match status" value="1"/>
</dbReference>
<reference evidence="30" key="1">
    <citation type="journal article" date="2023" name="Science">
        <title>Genome structures resolve the early diversification of teleost fishes.</title>
        <authorList>
            <person name="Parey E."/>
            <person name="Louis A."/>
            <person name="Montfort J."/>
            <person name="Bouchez O."/>
            <person name="Roques C."/>
            <person name="Iampietro C."/>
            <person name="Lluch J."/>
            <person name="Castinel A."/>
            <person name="Donnadieu C."/>
            <person name="Desvignes T."/>
            <person name="Floi Bucao C."/>
            <person name="Jouanno E."/>
            <person name="Wen M."/>
            <person name="Mejri S."/>
            <person name="Dirks R."/>
            <person name="Jansen H."/>
            <person name="Henkel C."/>
            <person name="Chen W.J."/>
            <person name="Zahm M."/>
            <person name="Cabau C."/>
            <person name="Klopp C."/>
            <person name="Thompson A.W."/>
            <person name="Robinson-Rechavi M."/>
            <person name="Braasch I."/>
            <person name="Lecointre G."/>
            <person name="Bobe J."/>
            <person name="Postlethwait J.H."/>
            <person name="Berthelot C."/>
            <person name="Roest Crollius H."/>
            <person name="Guiguen Y."/>
        </authorList>
    </citation>
    <scope>NUCLEOTIDE SEQUENCE</scope>
    <source>
        <strain evidence="30">Concon-B</strain>
    </source>
</reference>
<dbReference type="InterPro" id="IPR027936">
    <property type="entry name" value="Eph_TM"/>
</dbReference>
<dbReference type="Pfam" id="PF01404">
    <property type="entry name" value="Ephrin_lbd"/>
    <property type="match status" value="1"/>
</dbReference>
<dbReference type="CDD" id="cd00063">
    <property type="entry name" value="FN3"/>
    <property type="match status" value="2"/>
</dbReference>
<dbReference type="InterPro" id="IPR011009">
    <property type="entry name" value="Kinase-like_dom_sf"/>
</dbReference>
<evidence type="ECO:0000256" key="25">
    <source>
        <dbReference type="SAM" id="Phobius"/>
    </source>
</evidence>
<feature type="disulfide bond" evidence="23">
    <location>
        <begin position="116"/>
        <end position="126"/>
    </location>
</feature>
<accession>A0A9Q1DAX4</accession>
<dbReference type="InterPro" id="IPR008979">
    <property type="entry name" value="Galactose-bd-like_sf"/>
</dbReference>
<evidence type="ECO:0000256" key="1">
    <source>
        <dbReference type="ARBA" id="ARBA00004251"/>
    </source>
</evidence>
<feature type="domain" description="Eph LBD" evidence="29">
    <location>
        <begin position="38"/>
        <end position="212"/>
    </location>
</feature>
<dbReference type="GO" id="GO:0007155">
    <property type="term" value="P:cell adhesion"/>
    <property type="evidence" value="ECO:0007669"/>
    <property type="project" value="UniProtKB-KW"/>
</dbReference>
<dbReference type="FunFam" id="2.60.40.10:FF:002007">
    <property type="entry name" value="Eph receptor A2 a"/>
    <property type="match status" value="1"/>
</dbReference>
<dbReference type="InterPro" id="IPR001660">
    <property type="entry name" value="SAM"/>
</dbReference>
<dbReference type="OrthoDB" id="4062651at2759"/>
<keyword evidence="8" id="KW-0732">Signal</keyword>
<dbReference type="PROSITE" id="PS51550">
    <property type="entry name" value="EPH_LBD"/>
    <property type="match status" value="1"/>
</dbReference>
<dbReference type="Gene3D" id="3.30.200.20">
    <property type="entry name" value="Phosphorylase Kinase, domain 1"/>
    <property type="match status" value="1"/>
</dbReference>
<dbReference type="GO" id="GO:0007411">
    <property type="term" value="P:axon guidance"/>
    <property type="evidence" value="ECO:0007669"/>
    <property type="project" value="TreeGrafter"/>
</dbReference>
<name>A0A9Q1DAX4_CONCO</name>
<feature type="disulfide bond" evidence="23">
    <location>
        <begin position="80"/>
        <end position="194"/>
    </location>
</feature>
<keyword evidence="6" id="KW-0808">Transferase</keyword>
<dbReference type="SMART" id="SM00615">
    <property type="entry name" value="EPH_lbd"/>
    <property type="match status" value="1"/>
</dbReference>
<keyword evidence="18" id="KW-0675">Receptor</keyword>
<evidence type="ECO:0000256" key="14">
    <source>
        <dbReference type="ARBA" id="ARBA00022889"/>
    </source>
</evidence>
<proteinExistence type="predicted"/>
<evidence type="ECO:0000259" key="27">
    <source>
        <dbReference type="PROSITE" id="PS50105"/>
    </source>
</evidence>
<dbReference type="FunFam" id="1.10.150.50:FF:000029">
    <property type="entry name" value="Ephrin type-A receptor 1"/>
    <property type="match status" value="1"/>
</dbReference>
<evidence type="ECO:0000313" key="30">
    <source>
        <dbReference type="EMBL" id="KAJ8265030.1"/>
    </source>
</evidence>
<dbReference type="InterPro" id="IPR050449">
    <property type="entry name" value="Ephrin_rcpt_TKs"/>
</dbReference>
<gene>
    <name evidence="30" type="ORF">COCON_G00141290</name>
</gene>
<dbReference type="GO" id="GO:0030425">
    <property type="term" value="C:dendrite"/>
    <property type="evidence" value="ECO:0007669"/>
    <property type="project" value="TreeGrafter"/>
</dbReference>
<evidence type="ECO:0000256" key="9">
    <source>
        <dbReference type="ARBA" id="ARBA00022737"/>
    </source>
</evidence>
<evidence type="ECO:0000256" key="7">
    <source>
        <dbReference type="ARBA" id="ARBA00022692"/>
    </source>
</evidence>
<dbReference type="Pfam" id="PF14575">
    <property type="entry name" value="EphA2_TM"/>
    <property type="match status" value="1"/>
</dbReference>
<keyword evidence="15 25" id="KW-1133">Transmembrane helix</keyword>
<keyword evidence="11" id="KW-0418">Kinase</keyword>
<evidence type="ECO:0000256" key="5">
    <source>
        <dbReference type="ARBA" id="ARBA00022657"/>
    </source>
</evidence>
<evidence type="ECO:0000256" key="18">
    <source>
        <dbReference type="ARBA" id="ARBA00023170"/>
    </source>
</evidence>
<evidence type="ECO:0000256" key="16">
    <source>
        <dbReference type="ARBA" id="ARBA00023136"/>
    </source>
</evidence>
<evidence type="ECO:0000256" key="20">
    <source>
        <dbReference type="ARBA" id="ARBA00051243"/>
    </source>
</evidence>
<dbReference type="InterPro" id="IPR008266">
    <property type="entry name" value="Tyr_kinase_AS"/>
</dbReference>
<dbReference type="InterPro" id="IPR003961">
    <property type="entry name" value="FN3_dom"/>
</dbReference>
<dbReference type="InterPro" id="IPR001245">
    <property type="entry name" value="Ser-Thr/Tyr_kinase_cat_dom"/>
</dbReference>
<evidence type="ECO:0000259" key="26">
    <source>
        <dbReference type="PROSITE" id="PS50011"/>
    </source>
</evidence>
<dbReference type="EMBL" id="JAFJMO010000010">
    <property type="protein sequence ID" value="KAJ8265030.1"/>
    <property type="molecule type" value="Genomic_DNA"/>
</dbReference>
<keyword evidence="9" id="KW-0677">Repeat</keyword>
<evidence type="ECO:0000256" key="8">
    <source>
        <dbReference type="ARBA" id="ARBA00022729"/>
    </source>
</evidence>
<dbReference type="EC" id="2.7.10.1" evidence="2"/>
<keyword evidence="5" id="KW-0037">Angiogenesis</keyword>
<feature type="domain" description="Fibronectin type-III" evidence="28">
    <location>
        <begin position="339"/>
        <end position="449"/>
    </location>
</feature>
<dbReference type="GO" id="GO:0005005">
    <property type="term" value="F:transmembrane-ephrin receptor activity"/>
    <property type="evidence" value="ECO:0007669"/>
    <property type="project" value="TreeGrafter"/>
</dbReference>
<dbReference type="SMART" id="SM00454">
    <property type="entry name" value="SAM"/>
    <property type="match status" value="1"/>
</dbReference>
<sequence length="996" mass="109854">MLKGVTVKVSEMDFLGIKCHLFLFVFINSVFISEQTKVEVLLDMRAARGELGWLTSPYSDGWEIVQRVVNGSQLYTYSVCKVEGGDQDNWLRTTFIQRAPAATRVFVELGFIVRDCNSFEGASLTCKETFNLHYAESDADVGTSFHKTQFRKVATIAPDEITAGAEVQVNTETRTVGPLSQKGFYLAFQDIGACIALLSFRVYYKVCPATVQSLASFPETVASGGAGNGESQALREVTGTCVENAVSQEQPRIYCTVDGEWAVPVGHCQCRAGFEPAAEACRECRAGFFKESVSSEQCEPCPVNTEQSAAGSLSCQCKEGFYRAPKEPQTAACTAPPSPPLNLVAMTIPTSAGKLQLSWGPPADTGGRDDITYSVACERCERAACLPCGEKVRFEPGASDLPVPRVGVSGLEPLLNYTFTVEAHSGVSQLSDRQSTASVTAALQYTDPPKVTSMRVDKQGSTSLVLSWTISQRALPQNTRYELMYRKKEKDSEKDVTTYTVLVLEKNSVQISDLAPATAYLFRVQAQNPVGGSGTYSDEFKFETLPEESKTPGNTAVIVGAAAGGGAMLFLVVVVLLIRKRKRNPTARQGVEDTYFSNSEQLKPLKTYVDPHTYEDPNIAVMKFASEIHPSHITKQKVIGAGEFGEVYRGALKAPGRKEVAVAVKTLKPGYTEKQRQDFLSEASIMGQFCHQNIIRLEGVVTKYKHAMIVTEYMENGALDKYLRDHDGEMTSYQLVGMLRGIAGGMKYLSDMSYVHRDLAARNILINSSMVCKVSDFGLSRVLEDDQEGTYTTSGGKIPIRWTAPEAIAYRKFTSASDVWSFGIVMWEVMAFGERPYWDMSNHEVMKAINEAFRLPAPMDCPSALYQLMLRCWLQDRSKRPCFNDIVNLLDKFLRSPDSLKTIADFDPRVSIRLPSTSGSDGSPFRSVSEWLESIKMSQYSENFTCAGVVTMEQVLQMKNEDIRNIGVRLPGHLKRIAYSILGLKDQTSTLSVFAV</sequence>
<dbReference type="Gene3D" id="2.60.40.10">
    <property type="entry name" value="Immunoglobulins"/>
    <property type="match status" value="2"/>
</dbReference>
<dbReference type="Gene3D" id="1.10.150.50">
    <property type="entry name" value="Transcription Factor, Ets-1"/>
    <property type="match status" value="1"/>
</dbReference>
<feature type="domain" description="Protein kinase" evidence="26">
    <location>
        <begin position="633"/>
        <end position="894"/>
    </location>
</feature>
<dbReference type="InterPro" id="IPR001090">
    <property type="entry name" value="Ephrin_rcpt_lig-bd_dom"/>
</dbReference>
<evidence type="ECO:0000256" key="12">
    <source>
        <dbReference type="ARBA" id="ARBA00022840"/>
    </source>
</evidence>
<organism evidence="30 31">
    <name type="scientific">Conger conger</name>
    <name type="common">Conger eel</name>
    <name type="synonym">Muraena conger</name>
    <dbReference type="NCBI Taxonomy" id="82655"/>
    <lineage>
        <taxon>Eukaryota</taxon>
        <taxon>Metazoa</taxon>
        <taxon>Chordata</taxon>
        <taxon>Craniata</taxon>
        <taxon>Vertebrata</taxon>
        <taxon>Euteleostomi</taxon>
        <taxon>Actinopterygii</taxon>
        <taxon>Neopterygii</taxon>
        <taxon>Teleostei</taxon>
        <taxon>Anguilliformes</taxon>
        <taxon>Congridae</taxon>
        <taxon>Conger</taxon>
    </lineage>
</organism>
<dbReference type="FunFam" id="2.10.50.10:FF:000001">
    <property type="entry name" value="Ephrin type-A receptor 5"/>
    <property type="match status" value="1"/>
</dbReference>
<dbReference type="PANTHER" id="PTHR46877:SF20">
    <property type="entry name" value="RECEPTOR PROTEIN-TYROSINE KINASE"/>
    <property type="match status" value="1"/>
</dbReference>
<dbReference type="InterPro" id="IPR036116">
    <property type="entry name" value="FN3_sf"/>
</dbReference>
<dbReference type="PROSITE" id="PS00791">
    <property type="entry name" value="RECEPTOR_TYR_KIN_V_2"/>
    <property type="match status" value="1"/>
</dbReference>
<dbReference type="Gene3D" id="2.60.40.1770">
    <property type="entry name" value="ephrin a2 ectodomain"/>
    <property type="match status" value="1"/>
</dbReference>
<evidence type="ECO:0000256" key="4">
    <source>
        <dbReference type="ARBA" id="ARBA00022553"/>
    </source>
</evidence>
<dbReference type="SMART" id="SM00060">
    <property type="entry name" value="FN3"/>
    <property type="match status" value="2"/>
</dbReference>
<comment type="caution">
    <text evidence="30">The sequence shown here is derived from an EMBL/GenBank/DDBJ whole genome shotgun (WGS) entry which is preliminary data.</text>
</comment>
<comment type="subcellular location">
    <subcellularLocation>
        <location evidence="1">Cell membrane</location>
        <topology evidence="1">Single-pass type I membrane protein</topology>
    </subcellularLocation>
</comment>
<dbReference type="Gene3D" id="1.10.510.10">
    <property type="entry name" value="Transferase(Phosphotransferase) domain 1"/>
    <property type="match status" value="1"/>
</dbReference>
<dbReference type="AlphaFoldDB" id="A0A9Q1DAX4"/>
<feature type="domain" description="SAM" evidence="27">
    <location>
        <begin position="923"/>
        <end position="987"/>
    </location>
</feature>
<evidence type="ECO:0000256" key="15">
    <source>
        <dbReference type="ARBA" id="ARBA00022989"/>
    </source>
</evidence>
<dbReference type="PROSITE" id="PS50011">
    <property type="entry name" value="PROTEIN_KINASE_DOM"/>
    <property type="match status" value="1"/>
</dbReference>
<comment type="catalytic activity">
    <reaction evidence="20">
        <text>L-tyrosyl-[protein] + ATP = O-phospho-L-tyrosyl-[protein] + ADP + H(+)</text>
        <dbReference type="Rhea" id="RHEA:10596"/>
        <dbReference type="Rhea" id="RHEA-COMP:10136"/>
        <dbReference type="Rhea" id="RHEA-COMP:20101"/>
        <dbReference type="ChEBI" id="CHEBI:15378"/>
        <dbReference type="ChEBI" id="CHEBI:30616"/>
        <dbReference type="ChEBI" id="CHEBI:46858"/>
        <dbReference type="ChEBI" id="CHEBI:61978"/>
        <dbReference type="ChEBI" id="CHEBI:456216"/>
        <dbReference type="EC" id="2.7.10.1"/>
    </reaction>
</comment>
<dbReference type="SMART" id="SM01411">
    <property type="entry name" value="Ephrin_rec_like"/>
    <property type="match status" value="1"/>
</dbReference>
<keyword evidence="12 22" id="KW-0067">ATP-binding</keyword>
<evidence type="ECO:0000256" key="23">
    <source>
        <dbReference type="PIRSR" id="PIRSR000666-3"/>
    </source>
</evidence>
<evidence type="ECO:0000256" key="21">
    <source>
        <dbReference type="PIRSR" id="PIRSR000666-1"/>
    </source>
</evidence>
<evidence type="ECO:0000256" key="17">
    <source>
        <dbReference type="ARBA" id="ARBA00023137"/>
    </source>
</evidence>
<dbReference type="InterPro" id="IPR000719">
    <property type="entry name" value="Prot_kinase_dom"/>
</dbReference>
<evidence type="ECO:0000256" key="13">
    <source>
        <dbReference type="ARBA" id="ARBA00022843"/>
    </source>
</evidence>
<keyword evidence="10 22" id="KW-0547">Nucleotide-binding</keyword>
<keyword evidence="23" id="KW-1015">Disulfide bond</keyword>
<feature type="domain" description="Fibronectin type-III" evidence="28">
    <location>
        <begin position="450"/>
        <end position="547"/>
    </location>
</feature>
<dbReference type="FunFam" id="2.60.120.260:FF:000023">
    <property type="entry name" value="Ephrin type-A receptor 2"/>
    <property type="match status" value="1"/>
</dbReference>
<evidence type="ECO:0000256" key="3">
    <source>
        <dbReference type="ARBA" id="ARBA00022475"/>
    </source>
</evidence>
<dbReference type="GO" id="GO:0005524">
    <property type="term" value="F:ATP binding"/>
    <property type="evidence" value="ECO:0007669"/>
    <property type="project" value="UniProtKB-UniRule"/>
</dbReference>
<keyword evidence="19" id="KW-0325">Glycoprotein</keyword>
<keyword evidence="17" id="KW-0829">Tyrosine-protein kinase</keyword>
<dbReference type="PROSITE" id="PS50105">
    <property type="entry name" value="SAM_DOMAIN"/>
    <property type="match status" value="1"/>
</dbReference>
<dbReference type="Gene3D" id="2.10.50.10">
    <property type="entry name" value="Tumor Necrosis Factor Receptor, subunit A, domain 2"/>
    <property type="match status" value="1"/>
</dbReference>
<dbReference type="Pfam" id="PF25599">
    <property type="entry name" value="Ephrin_CRD"/>
    <property type="match status" value="1"/>
</dbReference>
<dbReference type="PROSITE" id="PS00109">
    <property type="entry name" value="PROTEIN_KINASE_TYR"/>
    <property type="match status" value="1"/>
</dbReference>
<dbReference type="PANTHER" id="PTHR46877">
    <property type="entry name" value="EPH RECEPTOR A5"/>
    <property type="match status" value="1"/>
</dbReference>
<keyword evidence="14" id="KW-0130">Cell adhesion</keyword>
<dbReference type="PROSITE" id="PS50853">
    <property type="entry name" value="FN3"/>
    <property type="match status" value="2"/>
</dbReference>
<dbReference type="Pfam" id="PF07714">
    <property type="entry name" value="PK_Tyr_Ser-Thr"/>
    <property type="match status" value="1"/>
</dbReference>
<evidence type="ECO:0000256" key="24">
    <source>
        <dbReference type="PROSITE-ProRule" id="PRU10141"/>
    </source>
</evidence>
<dbReference type="InterPro" id="IPR001426">
    <property type="entry name" value="Tyr_kinase_rcpt_V_CS"/>
</dbReference>
<evidence type="ECO:0000256" key="11">
    <source>
        <dbReference type="ARBA" id="ARBA00022777"/>
    </source>
</evidence>
<feature type="binding site" evidence="22 24">
    <location>
        <position position="665"/>
    </location>
    <ligand>
        <name>ATP</name>
        <dbReference type="ChEBI" id="CHEBI:30616"/>
    </ligand>
</feature>
<dbReference type="SMART" id="SM00219">
    <property type="entry name" value="TyrKc"/>
    <property type="match status" value="1"/>
</dbReference>
<evidence type="ECO:0000256" key="10">
    <source>
        <dbReference type="ARBA" id="ARBA00022741"/>
    </source>
</evidence>
<dbReference type="Pfam" id="PF00536">
    <property type="entry name" value="SAM_1"/>
    <property type="match status" value="1"/>
</dbReference>
<feature type="transmembrane region" description="Helical" evidence="25">
    <location>
        <begin position="556"/>
        <end position="578"/>
    </location>
</feature>
<evidence type="ECO:0000256" key="22">
    <source>
        <dbReference type="PIRSR" id="PIRSR000666-2"/>
    </source>
</evidence>
<feature type="binding site" evidence="22">
    <location>
        <begin position="639"/>
        <end position="647"/>
    </location>
    <ligand>
        <name>ATP</name>
        <dbReference type="ChEBI" id="CHEBI:30616"/>
    </ligand>
</feature>
<evidence type="ECO:0000313" key="31">
    <source>
        <dbReference type="Proteomes" id="UP001152803"/>
    </source>
</evidence>
<dbReference type="Proteomes" id="UP001152803">
    <property type="component" value="Unassembled WGS sequence"/>
</dbReference>
<evidence type="ECO:0000256" key="19">
    <source>
        <dbReference type="ARBA" id="ARBA00023180"/>
    </source>
</evidence>
<dbReference type="FunFam" id="1.10.510.10:FF:000019">
    <property type="entry name" value="Ephrin type-A receptor 5"/>
    <property type="match status" value="1"/>
</dbReference>
<dbReference type="Pfam" id="PF00041">
    <property type="entry name" value="fn3"/>
    <property type="match status" value="1"/>
</dbReference>
<keyword evidence="3" id="KW-1003">Cell membrane</keyword>
<dbReference type="InterPro" id="IPR016257">
    <property type="entry name" value="Tyr_kinase_ephrin_rcpt"/>
</dbReference>
<evidence type="ECO:0000256" key="6">
    <source>
        <dbReference type="ARBA" id="ARBA00022679"/>
    </source>
</evidence>
<feature type="active site" description="Proton acceptor" evidence="21">
    <location>
        <position position="758"/>
    </location>
</feature>
<dbReference type="InterPro" id="IPR020635">
    <property type="entry name" value="Tyr_kinase_cat_dom"/>
</dbReference>
<dbReference type="SUPFAM" id="SSF49785">
    <property type="entry name" value="Galactose-binding domain-like"/>
    <property type="match status" value="1"/>
</dbReference>
<dbReference type="SUPFAM" id="SSF49265">
    <property type="entry name" value="Fibronectin type III"/>
    <property type="match status" value="1"/>
</dbReference>
<dbReference type="InterPro" id="IPR013761">
    <property type="entry name" value="SAM/pointed_sf"/>
</dbReference>
<keyword evidence="4" id="KW-0597">Phosphoprotein</keyword>
<dbReference type="GO" id="GO:0001525">
    <property type="term" value="P:angiogenesis"/>
    <property type="evidence" value="ECO:0007669"/>
    <property type="project" value="UniProtKB-KW"/>
</dbReference>
<dbReference type="PROSITE" id="PS00107">
    <property type="entry name" value="PROTEIN_KINASE_ATP"/>
    <property type="match status" value="1"/>
</dbReference>
<dbReference type="InterPro" id="IPR013783">
    <property type="entry name" value="Ig-like_fold"/>
</dbReference>
<keyword evidence="16 25" id="KW-0472">Membrane</keyword>
<dbReference type="SUPFAM" id="SSF56112">
    <property type="entry name" value="Protein kinase-like (PK-like)"/>
    <property type="match status" value="1"/>
</dbReference>
<evidence type="ECO:0000256" key="2">
    <source>
        <dbReference type="ARBA" id="ARBA00011902"/>
    </source>
</evidence>
<keyword evidence="31" id="KW-1185">Reference proteome</keyword>
<dbReference type="GO" id="GO:0005886">
    <property type="term" value="C:plasma membrane"/>
    <property type="evidence" value="ECO:0007669"/>
    <property type="project" value="UniProtKB-SubCell"/>
</dbReference>
<dbReference type="Gene3D" id="2.60.120.260">
    <property type="entry name" value="Galactose-binding domain-like"/>
    <property type="match status" value="1"/>
</dbReference>